<proteinExistence type="predicted"/>
<dbReference type="Proteomes" id="UP001172102">
    <property type="component" value="Unassembled WGS sequence"/>
</dbReference>
<keyword evidence="3" id="KW-1185">Reference proteome</keyword>
<feature type="region of interest" description="Disordered" evidence="1">
    <location>
        <begin position="1"/>
        <end position="20"/>
    </location>
</feature>
<evidence type="ECO:0000313" key="3">
    <source>
        <dbReference type="Proteomes" id="UP001172102"/>
    </source>
</evidence>
<evidence type="ECO:0000313" key="2">
    <source>
        <dbReference type="EMBL" id="KAK0730877.1"/>
    </source>
</evidence>
<dbReference type="AlphaFoldDB" id="A0AA40BAU9"/>
<sequence>MTYLFSGVCSSPSPPRHPFSTSPSLYNHSSSFNVALTKAFNSRLYTWVSQQTMADSHNFLTASTALYAKIWVTLVLDGALVITKALCGYL</sequence>
<reference evidence="2" key="1">
    <citation type="submission" date="2023-06" db="EMBL/GenBank/DDBJ databases">
        <title>Genome-scale phylogeny and comparative genomics of the fungal order Sordariales.</title>
        <authorList>
            <consortium name="Lawrence Berkeley National Laboratory"/>
            <person name="Hensen N."/>
            <person name="Bonometti L."/>
            <person name="Westerberg I."/>
            <person name="Brannstrom I.O."/>
            <person name="Guillou S."/>
            <person name="Cros-Aarteil S."/>
            <person name="Calhoun S."/>
            <person name="Haridas S."/>
            <person name="Kuo A."/>
            <person name="Mondo S."/>
            <person name="Pangilinan J."/>
            <person name="Riley R."/>
            <person name="Labutti K."/>
            <person name="Andreopoulos B."/>
            <person name="Lipzen A."/>
            <person name="Chen C."/>
            <person name="Yanf M."/>
            <person name="Daum C."/>
            <person name="Ng V."/>
            <person name="Clum A."/>
            <person name="Steindorff A."/>
            <person name="Ohm R."/>
            <person name="Martin F."/>
            <person name="Silar P."/>
            <person name="Natvig D."/>
            <person name="Lalanne C."/>
            <person name="Gautier V."/>
            <person name="Ament-Velasquez S.L."/>
            <person name="Kruys A."/>
            <person name="Hutchinson M.I."/>
            <person name="Powell A.J."/>
            <person name="Barry K."/>
            <person name="Miller A.N."/>
            <person name="Grigoriev I.V."/>
            <person name="Debuchy R."/>
            <person name="Gladieux P."/>
            <person name="Thoren M.H."/>
            <person name="Johannesson H."/>
        </authorList>
    </citation>
    <scope>NUCLEOTIDE SEQUENCE</scope>
    <source>
        <strain evidence="2">SMH4607-1</strain>
    </source>
</reference>
<evidence type="ECO:0000256" key="1">
    <source>
        <dbReference type="SAM" id="MobiDB-lite"/>
    </source>
</evidence>
<comment type="caution">
    <text evidence="2">The sequence shown here is derived from an EMBL/GenBank/DDBJ whole genome shotgun (WGS) entry which is preliminary data.</text>
</comment>
<gene>
    <name evidence="2" type="ORF">B0H67DRAFT_53603</name>
</gene>
<organism evidence="2 3">
    <name type="scientific">Lasiosphaeris hirsuta</name>
    <dbReference type="NCBI Taxonomy" id="260670"/>
    <lineage>
        <taxon>Eukaryota</taxon>
        <taxon>Fungi</taxon>
        <taxon>Dikarya</taxon>
        <taxon>Ascomycota</taxon>
        <taxon>Pezizomycotina</taxon>
        <taxon>Sordariomycetes</taxon>
        <taxon>Sordariomycetidae</taxon>
        <taxon>Sordariales</taxon>
        <taxon>Lasiosphaeriaceae</taxon>
        <taxon>Lasiosphaeris</taxon>
    </lineage>
</organism>
<accession>A0AA40BAU9</accession>
<dbReference type="EMBL" id="JAUKUA010000001">
    <property type="protein sequence ID" value="KAK0730877.1"/>
    <property type="molecule type" value="Genomic_DNA"/>
</dbReference>
<protein>
    <submittedName>
        <fullName evidence="2">Uncharacterized protein</fullName>
    </submittedName>
</protein>
<name>A0AA40BAU9_9PEZI</name>